<organism evidence="2 3">
    <name type="scientific">Gelidibacter salicanalis</name>
    <dbReference type="NCBI Taxonomy" id="291193"/>
    <lineage>
        <taxon>Bacteria</taxon>
        <taxon>Pseudomonadati</taxon>
        <taxon>Bacteroidota</taxon>
        <taxon>Flavobacteriia</taxon>
        <taxon>Flavobacteriales</taxon>
        <taxon>Flavobacteriaceae</taxon>
        <taxon>Gelidibacter</taxon>
    </lineage>
</organism>
<name>A0A934KWJ6_9FLAO</name>
<feature type="signal peptide" evidence="1">
    <location>
        <begin position="1"/>
        <end position="18"/>
    </location>
</feature>
<gene>
    <name evidence="2" type="ORF">JEM65_08370</name>
</gene>
<dbReference type="RefSeq" id="WP_199598496.1">
    <property type="nucleotide sequence ID" value="NZ_JAEHJZ010000018.1"/>
</dbReference>
<feature type="chain" id="PRO_5037542201" evidence="1">
    <location>
        <begin position="19"/>
        <end position="124"/>
    </location>
</feature>
<dbReference type="EMBL" id="JAEHJZ010000018">
    <property type="protein sequence ID" value="MBJ7880660.1"/>
    <property type="molecule type" value="Genomic_DNA"/>
</dbReference>
<keyword evidence="3" id="KW-1185">Reference proteome</keyword>
<protein>
    <submittedName>
        <fullName evidence="2">Uncharacterized protein</fullName>
    </submittedName>
</protein>
<keyword evidence="1" id="KW-0732">Signal</keyword>
<proteinExistence type="predicted"/>
<comment type="caution">
    <text evidence="2">The sequence shown here is derived from an EMBL/GenBank/DDBJ whole genome shotgun (WGS) entry which is preliminary data.</text>
</comment>
<evidence type="ECO:0000313" key="2">
    <source>
        <dbReference type="EMBL" id="MBJ7880660.1"/>
    </source>
</evidence>
<accession>A0A934KWJ6</accession>
<evidence type="ECO:0000313" key="3">
    <source>
        <dbReference type="Proteomes" id="UP000662373"/>
    </source>
</evidence>
<evidence type="ECO:0000256" key="1">
    <source>
        <dbReference type="SAM" id="SignalP"/>
    </source>
</evidence>
<dbReference type="Proteomes" id="UP000662373">
    <property type="component" value="Unassembled WGS sequence"/>
</dbReference>
<sequence length="124" mass="13825">MKIALCLIIVLKSFVCIAQNKYSISSQKDRLRQYSGQWISAVNPSRDSVGLFPEIKMSSMTNFNNHSLTVKVSQKDNSNQYHPILLEIIGYDSVTDTIFAADHNAQGAFFSGKGIFTSEKIGRC</sequence>
<dbReference type="AlphaFoldDB" id="A0A934KWJ6"/>
<reference evidence="2 3" key="1">
    <citation type="submission" date="2020-09" db="EMBL/GenBank/DDBJ databases">
        <title>Draft genome of Gelidibacter salicanalis PAMC21136.</title>
        <authorList>
            <person name="Park H."/>
        </authorList>
    </citation>
    <scope>NUCLEOTIDE SEQUENCE [LARGE SCALE GENOMIC DNA]</scope>
    <source>
        <strain evidence="2 3">PAMC21136</strain>
    </source>
</reference>